<reference evidence="1" key="1">
    <citation type="submission" date="2014-11" db="EMBL/GenBank/DDBJ databases">
        <authorList>
            <person name="Amaro Gonzalez C."/>
        </authorList>
    </citation>
    <scope>NUCLEOTIDE SEQUENCE</scope>
</reference>
<evidence type="ECO:0000313" key="1">
    <source>
        <dbReference type="EMBL" id="JAH49321.1"/>
    </source>
</evidence>
<dbReference type="EMBL" id="GBXM01059256">
    <property type="protein sequence ID" value="JAH49321.1"/>
    <property type="molecule type" value="Transcribed_RNA"/>
</dbReference>
<reference evidence="1" key="2">
    <citation type="journal article" date="2015" name="Fish Shellfish Immunol.">
        <title>Early steps in the European eel (Anguilla anguilla)-Vibrio vulnificus interaction in the gills: Role of the RtxA13 toxin.</title>
        <authorList>
            <person name="Callol A."/>
            <person name="Pajuelo D."/>
            <person name="Ebbesson L."/>
            <person name="Teles M."/>
            <person name="MacKenzie S."/>
            <person name="Amaro C."/>
        </authorList>
    </citation>
    <scope>NUCLEOTIDE SEQUENCE</scope>
</reference>
<accession>A0A0E9T6U1</accession>
<sequence>MSFKRKVPILLRKGVIIYCRFSILRSHKNDRNILTVYICSMTFL</sequence>
<organism evidence="1">
    <name type="scientific">Anguilla anguilla</name>
    <name type="common">European freshwater eel</name>
    <name type="synonym">Muraena anguilla</name>
    <dbReference type="NCBI Taxonomy" id="7936"/>
    <lineage>
        <taxon>Eukaryota</taxon>
        <taxon>Metazoa</taxon>
        <taxon>Chordata</taxon>
        <taxon>Craniata</taxon>
        <taxon>Vertebrata</taxon>
        <taxon>Euteleostomi</taxon>
        <taxon>Actinopterygii</taxon>
        <taxon>Neopterygii</taxon>
        <taxon>Teleostei</taxon>
        <taxon>Anguilliformes</taxon>
        <taxon>Anguillidae</taxon>
        <taxon>Anguilla</taxon>
    </lineage>
</organism>
<name>A0A0E9T6U1_ANGAN</name>
<protein>
    <submittedName>
        <fullName evidence="1">Uncharacterized protein</fullName>
    </submittedName>
</protein>
<dbReference type="AlphaFoldDB" id="A0A0E9T6U1"/>
<proteinExistence type="predicted"/>